<accession>A0A1H8RVI4</accession>
<evidence type="ECO:0000313" key="2">
    <source>
        <dbReference type="Proteomes" id="UP000515758"/>
    </source>
</evidence>
<dbReference type="RefSeq" id="WP_032042561.1">
    <property type="nucleotide sequence ID" value="NZ_AP021936.1"/>
</dbReference>
<reference evidence="1 2" key="1">
    <citation type="submission" date="2019-12" db="EMBL/GenBank/DDBJ databases">
        <title>complete genome sequences of Acinetobacter pittii str. WP2-W18-ESBL-11 isolated from wastewater treatment plant effluent.</title>
        <authorList>
            <person name="Sekizuka T."/>
            <person name="Itokawa K."/>
            <person name="Yatsu K."/>
            <person name="Inamine Y."/>
            <person name="Kuroda M."/>
        </authorList>
    </citation>
    <scope>NUCLEOTIDE SEQUENCE [LARGE SCALE GENOMIC DNA]</scope>
    <source>
        <strain evidence="1 2">WP2-W18-ESBL-11</strain>
    </source>
</reference>
<dbReference type="AlphaFoldDB" id="A0A1H8RVI4"/>
<organism evidence="1 2">
    <name type="scientific">Acinetobacter pittii</name>
    <name type="common">Acinetobacter genomosp. 3</name>
    <dbReference type="NCBI Taxonomy" id="48296"/>
    <lineage>
        <taxon>Bacteria</taxon>
        <taxon>Pseudomonadati</taxon>
        <taxon>Pseudomonadota</taxon>
        <taxon>Gammaproteobacteria</taxon>
        <taxon>Moraxellales</taxon>
        <taxon>Moraxellaceae</taxon>
        <taxon>Acinetobacter</taxon>
        <taxon>Acinetobacter calcoaceticus/baumannii complex</taxon>
    </lineage>
</organism>
<dbReference type="Proteomes" id="UP000515758">
    <property type="component" value="Chromosome"/>
</dbReference>
<sequence>MFVQLDHLKTKELQSDLDAIQAVFEVFLFNVVHKTESSNTLAIHQQMLLNCESLAIEKTLDLNTLTTKKLDRSLVSFDRLDKPNLFSRHNWFWGLLEAIIDPPYGTTLTHSNQVAFFQAFLRLCLFTEKDCEIYDWVGYSGSGREESSEWNDYFEPGREWWGNWCLTIYSPEQNKGCLLLASSTD</sequence>
<gene>
    <name evidence="1" type="ORF">WP2W18E11_11670</name>
</gene>
<proteinExistence type="predicted"/>
<evidence type="ECO:0000313" key="1">
    <source>
        <dbReference type="EMBL" id="BBQ48169.1"/>
    </source>
</evidence>
<dbReference type="EMBL" id="AP021936">
    <property type="protein sequence ID" value="BBQ48169.1"/>
    <property type="molecule type" value="Genomic_DNA"/>
</dbReference>
<name>A0A1H8RVI4_ACIPI</name>
<protein>
    <submittedName>
        <fullName evidence="1">Uncharacterized protein</fullName>
    </submittedName>
</protein>